<organism evidence="2 3">
    <name type="scientific">Clostridium haemolyticum NCTC 9693</name>
    <dbReference type="NCBI Taxonomy" id="1443114"/>
    <lineage>
        <taxon>Bacteria</taxon>
        <taxon>Bacillati</taxon>
        <taxon>Bacillota</taxon>
        <taxon>Clostridia</taxon>
        <taxon>Eubacteriales</taxon>
        <taxon>Clostridiaceae</taxon>
        <taxon>Clostridium</taxon>
    </lineage>
</organism>
<dbReference type="Proteomes" id="UP000027937">
    <property type="component" value="Unassembled WGS sequence"/>
</dbReference>
<evidence type="ECO:0000313" key="2">
    <source>
        <dbReference type="EMBL" id="KEI18288.1"/>
    </source>
</evidence>
<dbReference type="PANTHER" id="PTHR30050">
    <property type="entry name" value="CHROMOSOMAL REPLICATION INITIATOR PROTEIN DNAA"/>
    <property type="match status" value="1"/>
</dbReference>
<gene>
    <name evidence="2" type="ORF">Z960_04030</name>
</gene>
<sequence length="239" mass="27567">MFNNTTVCPICKNVGMVLNKSTGAYRQCECIKRQNLKDLWKRYGVDPKDIKKLNEFICTNDLQKIAKDKAIKYIKNFEQIKNTKENSFGLFGQPGAGKTHILLAMGAALISQGIQVLYMPYVEVMRELKATTMDNEYYMKISRGYMKAKVLIIDDLFKDKLRNGEVVGELKEADIKHLYPIINYRYLNNLPILISSECTPELLQQFDEAQGGRIVERCGDNITVFKGEKYNYRMQKFIS</sequence>
<dbReference type="Gene3D" id="3.40.50.300">
    <property type="entry name" value="P-loop containing nucleotide triphosphate hydrolases"/>
    <property type="match status" value="1"/>
</dbReference>
<dbReference type="EMBL" id="JENX01000026">
    <property type="protein sequence ID" value="KEI18288.1"/>
    <property type="molecule type" value="Genomic_DNA"/>
</dbReference>
<dbReference type="SUPFAM" id="SSF52540">
    <property type="entry name" value="P-loop containing nucleoside triphosphate hydrolases"/>
    <property type="match status" value="1"/>
</dbReference>
<reference evidence="2 3" key="1">
    <citation type="submission" date="2014-02" db="EMBL/GenBank/DDBJ databases">
        <title>Plasmidome dynamics in the species complex Clostridium novyi sensu lato converts strains of independent lineages into distinctly different pathogens.</title>
        <authorList>
            <person name="Skarin H."/>
            <person name="Segerman B."/>
        </authorList>
    </citation>
    <scope>NUCLEOTIDE SEQUENCE [LARGE SCALE GENOMIC DNA]</scope>
    <source>
        <strain evidence="2 3">NCTC 9693</strain>
    </source>
</reference>
<dbReference type="InterPro" id="IPR027417">
    <property type="entry name" value="P-loop_NTPase"/>
</dbReference>
<evidence type="ECO:0000259" key="1">
    <source>
        <dbReference type="Pfam" id="PF01695"/>
    </source>
</evidence>
<dbReference type="Pfam" id="PF01695">
    <property type="entry name" value="IstB_IS21"/>
    <property type="match status" value="1"/>
</dbReference>
<keyword evidence="3" id="KW-1185">Reference proteome</keyword>
<dbReference type="PANTHER" id="PTHR30050:SF10">
    <property type="entry name" value="PHAGE-LIKE ELEMENT PBSX PROTEIN XKDC"/>
    <property type="match status" value="1"/>
</dbReference>
<proteinExistence type="predicted"/>
<accession>A0ABR4TH28</accession>
<evidence type="ECO:0000313" key="3">
    <source>
        <dbReference type="Proteomes" id="UP000027937"/>
    </source>
</evidence>
<dbReference type="CDD" id="cd00009">
    <property type="entry name" value="AAA"/>
    <property type="match status" value="1"/>
</dbReference>
<dbReference type="InterPro" id="IPR002611">
    <property type="entry name" value="IstB_ATP-bd"/>
</dbReference>
<protein>
    <recommendedName>
        <fullName evidence="1">IstB-like ATP-binding domain-containing protein</fullName>
    </recommendedName>
</protein>
<comment type="caution">
    <text evidence="2">The sequence shown here is derived from an EMBL/GenBank/DDBJ whole genome shotgun (WGS) entry which is preliminary data.</text>
</comment>
<feature type="domain" description="IstB-like ATP-binding" evidence="1">
    <location>
        <begin position="65"/>
        <end position="193"/>
    </location>
</feature>
<name>A0ABR4TH28_CLOHA</name>